<feature type="non-terminal residue" evidence="2">
    <location>
        <position position="1"/>
    </location>
</feature>
<protein>
    <submittedName>
        <fullName evidence="2">Uncharacterized protein</fullName>
    </submittedName>
</protein>
<accession>A0A8J2PZ79</accession>
<organism evidence="2 3">
    <name type="scientific">Allacma fusca</name>
    <dbReference type="NCBI Taxonomy" id="39272"/>
    <lineage>
        <taxon>Eukaryota</taxon>
        <taxon>Metazoa</taxon>
        <taxon>Ecdysozoa</taxon>
        <taxon>Arthropoda</taxon>
        <taxon>Hexapoda</taxon>
        <taxon>Collembola</taxon>
        <taxon>Symphypleona</taxon>
        <taxon>Sminthuridae</taxon>
        <taxon>Allacma</taxon>
    </lineage>
</organism>
<sequence>PYYTESSAAVDETYSSQSTSDYQNNNQFNFHRETVVPQTFPTTTRRPDYFPKSTFPTTTRQPDYFPTSTFPTTTTRRPDYFPKSTFPTTTRRPDYFPGSNFGVSEQSTTYAPPTTTTLNYRDSSDFRYSTTRRPAVFQSTFRTSLEAVTTESPVYQQPQQTFQQQSSRFGDEYFRKIPTTEQSTTAKAQFLFYGETVDP</sequence>
<feature type="compositionally biased region" description="Low complexity" evidence="1">
    <location>
        <begin position="62"/>
        <end position="75"/>
    </location>
</feature>
<feature type="non-terminal residue" evidence="2">
    <location>
        <position position="199"/>
    </location>
</feature>
<name>A0A8J2PZ79_9HEXA</name>
<proteinExistence type="predicted"/>
<keyword evidence="3" id="KW-1185">Reference proteome</keyword>
<evidence type="ECO:0000313" key="2">
    <source>
        <dbReference type="EMBL" id="CAG7827430.1"/>
    </source>
</evidence>
<dbReference type="Proteomes" id="UP000708208">
    <property type="component" value="Unassembled WGS sequence"/>
</dbReference>
<evidence type="ECO:0000313" key="3">
    <source>
        <dbReference type="Proteomes" id="UP000708208"/>
    </source>
</evidence>
<dbReference type="AlphaFoldDB" id="A0A8J2PZ79"/>
<comment type="caution">
    <text evidence="2">The sequence shown here is derived from an EMBL/GenBank/DDBJ whole genome shotgun (WGS) entry which is preliminary data.</text>
</comment>
<feature type="region of interest" description="Disordered" evidence="1">
    <location>
        <begin position="1"/>
        <end position="114"/>
    </location>
</feature>
<gene>
    <name evidence="2" type="ORF">AFUS01_LOCUS37420</name>
</gene>
<evidence type="ECO:0000256" key="1">
    <source>
        <dbReference type="SAM" id="MobiDB-lite"/>
    </source>
</evidence>
<reference evidence="2" key="1">
    <citation type="submission" date="2021-06" db="EMBL/GenBank/DDBJ databases">
        <authorList>
            <person name="Hodson N. C."/>
            <person name="Mongue J. A."/>
            <person name="Jaron S. K."/>
        </authorList>
    </citation>
    <scope>NUCLEOTIDE SEQUENCE</scope>
</reference>
<feature type="compositionally biased region" description="Polar residues" evidence="1">
    <location>
        <begin position="1"/>
        <end position="29"/>
    </location>
</feature>
<dbReference type="EMBL" id="CAJVCH010543475">
    <property type="protein sequence ID" value="CAG7827430.1"/>
    <property type="molecule type" value="Genomic_DNA"/>
</dbReference>